<dbReference type="InterPro" id="IPR036047">
    <property type="entry name" value="F-box-like_dom_sf"/>
</dbReference>
<proteinExistence type="predicted"/>
<gene>
    <name evidence="2" type="ORF">PVAP13_2NG202158</name>
</gene>
<evidence type="ECO:0000313" key="2">
    <source>
        <dbReference type="EMBL" id="KAG2631360.1"/>
    </source>
</evidence>
<dbReference type="AlphaFoldDB" id="A0A8T0V816"/>
<dbReference type="EMBL" id="CM029040">
    <property type="protein sequence ID" value="KAG2631360.1"/>
    <property type="molecule type" value="Genomic_DNA"/>
</dbReference>
<dbReference type="PROSITE" id="PS50181">
    <property type="entry name" value="FBOX"/>
    <property type="match status" value="1"/>
</dbReference>
<name>A0A8T0V816_PANVG</name>
<sequence>MDLLPEELLTDILRRLPPRPLAVCRSVSRDLRAVVDGRCLLAVLARRVPRGLRGVFINYVGQDRPYFFSRPERRPRIDAELRFLEPIEWGAVAHHCDGLLLFMDWSTLYVCNPATRRWARLPPRPEGSGDDAAHLVFDPTVSLHYEVISFSKVPRKPKLPIQPDSETLTYYAPRRNAVLWRGAFYLHCHGGFVMRLSLLEHKYQVIKTPSLDNLFTQPKLDINDFLSQEGPYRKWELKHKADIRPSFLRHYMREDREEIRTSWSLDRGKGGSDDRVDCGWDSSDDSAISVEGEDGIDNGDRYCNISYRMDFLGYHPRKEIAFLGDRFEGFAYYLGSFKLQYLGTFYPAGCCHSQVAATHESFIYTPCMDDLLPDQKRNTTHGELTWFRGYVSLL</sequence>
<comment type="caution">
    <text evidence="2">The sequence shown here is derived from an EMBL/GenBank/DDBJ whole genome shotgun (WGS) entry which is preliminary data.</text>
</comment>
<protein>
    <recommendedName>
        <fullName evidence="1">F-box domain-containing protein</fullName>
    </recommendedName>
</protein>
<accession>A0A8T0V816</accession>
<reference evidence="2" key="1">
    <citation type="submission" date="2020-05" db="EMBL/GenBank/DDBJ databases">
        <title>WGS assembly of Panicum virgatum.</title>
        <authorList>
            <person name="Lovell J.T."/>
            <person name="Jenkins J."/>
            <person name="Shu S."/>
            <person name="Juenger T.E."/>
            <person name="Schmutz J."/>
        </authorList>
    </citation>
    <scope>NUCLEOTIDE SEQUENCE</scope>
    <source>
        <strain evidence="2">AP13</strain>
    </source>
</reference>
<keyword evidence="3" id="KW-1185">Reference proteome</keyword>
<dbReference type="SUPFAM" id="SSF81383">
    <property type="entry name" value="F-box domain"/>
    <property type="match status" value="1"/>
</dbReference>
<dbReference type="PANTHER" id="PTHR34591">
    <property type="entry name" value="OS03G0653100 PROTEIN-RELATED"/>
    <property type="match status" value="1"/>
</dbReference>
<dbReference type="Proteomes" id="UP000823388">
    <property type="component" value="Chromosome 2N"/>
</dbReference>
<dbReference type="Gene3D" id="1.20.1280.50">
    <property type="match status" value="1"/>
</dbReference>
<dbReference type="InterPro" id="IPR001810">
    <property type="entry name" value="F-box_dom"/>
</dbReference>
<organism evidence="2 3">
    <name type="scientific">Panicum virgatum</name>
    <name type="common">Blackwell switchgrass</name>
    <dbReference type="NCBI Taxonomy" id="38727"/>
    <lineage>
        <taxon>Eukaryota</taxon>
        <taxon>Viridiplantae</taxon>
        <taxon>Streptophyta</taxon>
        <taxon>Embryophyta</taxon>
        <taxon>Tracheophyta</taxon>
        <taxon>Spermatophyta</taxon>
        <taxon>Magnoliopsida</taxon>
        <taxon>Liliopsida</taxon>
        <taxon>Poales</taxon>
        <taxon>Poaceae</taxon>
        <taxon>PACMAD clade</taxon>
        <taxon>Panicoideae</taxon>
        <taxon>Panicodae</taxon>
        <taxon>Paniceae</taxon>
        <taxon>Panicinae</taxon>
        <taxon>Panicum</taxon>
        <taxon>Panicum sect. Hiantes</taxon>
    </lineage>
</organism>
<dbReference type="SMART" id="SM00256">
    <property type="entry name" value="FBOX"/>
    <property type="match status" value="1"/>
</dbReference>
<evidence type="ECO:0000313" key="3">
    <source>
        <dbReference type="Proteomes" id="UP000823388"/>
    </source>
</evidence>
<evidence type="ECO:0000259" key="1">
    <source>
        <dbReference type="PROSITE" id="PS50181"/>
    </source>
</evidence>
<feature type="domain" description="F-box" evidence="1">
    <location>
        <begin position="1"/>
        <end position="48"/>
    </location>
</feature>
<dbReference type="Pfam" id="PF00646">
    <property type="entry name" value="F-box"/>
    <property type="match status" value="1"/>
</dbReference>